<dbReference type="EMBL" id="CALTRL010003782">
    <property type="protein sequence ID" value="CAH7681964.1"/>
    <property type="molecule type" value="Genomic_DNA"/>
</dbReference>
<dbReference type="PANTHER" id="PTHR43791">
    <property type="entry name" value="PERMEASE-RELATED"/>
    <property type="match status" value="1"/>
</dbReference>
<evidence type="ECO:0000256" key="4">
    <source>
        <dbReference type="ARBA" id="ARBA00022989"/>
    </source>
</evidence>
<dbReference type="AlphaFoldDB" id="A0AAV0B6T6"/>
<evidence type="ECO:0008006" key="8">
    <source>
        <dbReference type="Google" id="ProtNLM"/>
    </source>
</evidence>
<evidence type="ECO:0000313" key="6">
    <source>
        <dbReference type="EMBL" id="CAH7681964.1"/>
    </source>
</evidence>
<organism evidence="6 7">
    <name type="scientific">Phakopsora pachyrhizi</name>
    <name type="common">Asian soybean rust disease fungus</name>
    <dbReference type="NCBI Taxonomy" id="170000"/>
    <lineage>
        <taxon>Eukaryota</taxon>
        <taxon>Fungi</taxon>
        <taxon>Dikarya</taxon>
        <taxon>Basidiomycota</taxon>
        <taxon>Pucciniomycotina</taxon>
        <taxon>Pucciniomycetes</taxon>
        <taxon>Pucciniales</taxon>
        <taxon>Phakopsoraceae</taxon>
        <taxon>Phakopsora</taxon>
    </lineage>
</organism>
<reference evidence="6" key="1">
    <citation type="submission" date="2022-06" db="EMBL/GenBank/DDBJ databases">
        <authorList>
            <consortium name="SYNGENTA / RWTH Aachen University"/>
        </authorList>
    </citation>
    <scope>NUCLEOTIDE SEQUENCE</scope>
</reference>
<name>A0AAV0B6T6_PHAPC</name>
<accession>A0AAV0B6T6</accession>
<keyword evidence="2" id="KW-0813">Transport</keyword>
<dbReference type="SUPFAM" id="SSF103473">
    <property type="entry name" value="MFS general substrate transporter"/>
    <property type="match status" value="1"/>
</dbReference>
<keyword evidence="3" id="KW-0812">Transmembrane</keyword>
<dbReference type="GO" id="GO:0016020">
    <property type="term" value="C:membrane"/>
    <property type="evidence" value="ECO:0007669"/>
    <property type="project" value="UniProtKB-SubCell"/>
</dbReference>
<sequence>MINKYDLQVNLCPNKIGLQNTLGITDHQYSVALTVTYIPYIAAEMPANLLLKKIGPNIFLPTIVTLWLNNYHEGFVKSYGGLIAARFFLGLVEGGMFHAISFKLLHKNTSYS</sequence>
<evidence type="ECO:0000256" key="3">
    <source>
        <dbReference type="ARBA" id="ARBA00022692"/>
    </source>
</evidence>
<comment type="caution">
    <text evidence="6">The sequence shown here is derived from an EMBL/GenBank/DDBJ whole genome shotgun (WGS) entry which is preliminary data.</text>
</comment>
<evidence type="ECO:0000313" key="7">
    <source>
        <dbReference type="Proteomes" id="UP001153365"/>
    </source>
</evidence>
<proteinExistence type="predicted"/>
<keyword evidence="5" id="KW-0472">Membrane</keyword>
<evidence type="ECO:0000256" key="5">
    <source>
        <dbReference type="ARBA" id="ARBA00023136"/>
    </source>
</evidence>
<protein>
    <recommendedName>
        <fullName evidence="8">Major facilitator superfamily (MFS) profile domain-containing protein</fullName>
    </recommendedName>
</protein>
<dbReference type="Gene3D" id="1.20.1250.20">
    <property type="entry name" value="MFS general substrate transporter like domains"/>
    <property type="match status" value="1"/>
</dbReference>
<dbReference type="GO" id="GO:0022857">
    <property type="term" value="F:transmembrane transporter activity"/>
    <property type="evidence" value="ECO:0007669"/>
    <property type="project" value="TreeGrafter"/>
</dbReference>
<dbReference type="PANTHER" id="PTHR43791:SF85">
    <property type="entry name" value="TRANSPORTER, PUTATIVE (AFU_ORTHOLOGUE AFUA_6G00710)-RELATED"/>
    <property type="match status" value="1"/>
</dbReference>
<dbReference type="InterPro" id="IPR036259">
    <property type="entry name" value="MFS_trans_sf"/>
</dbReference>
<gene>
    <name evidence="6" type="ORF">PPACK8108_LOCUS14643</name>
</gene>
<evidence type="ECO:0000256" key="2">
    <source>
        <dbReference type="ARBA" id="ARBA00022448"/>
    </source>
</evidence>
<keyword evidence="7" id="KW-1185">Reference proteome</keyword>
<keyword evidence="4" id="KW-1133">Transmembrane helix</keyword>
<comment type="subcellular location">
    <subcellularLocation>
        <location evidence="1">Membrane</location>
        <topology evidence="1">Multi-pass membrane protein</topology>
    </subcellularLocation>
</comment>
<evidence type="ECO:0000256" key="1">
    <source>
        <dbReference type="ARBA" id="ARBA00004141"/>
    </source>
</evidence>
<dbReference type="Proteomes" id="UP001153365">
    <property type="component" value="Unassembled WGS sequence"/>
</dbReference>